<dbReference type="EMBL" id="MT142627">
    <property type="protein sequence ID" value="QJA86289.1"/>
    <property type="molecule type" value="Genomic_DNA"/>
</dbReference>
<proteinExistence type="predicted"/>
<protein>
    <submittedName>
        <fullName evidence="1">Uncharacterized protein</fullName>
    </submittedName>
</protein>
<reference evidence="1" key="1">
    <citation type="submission" date="2020-03" db="EMBL/GenBank/DDBJ databases">
        <title>The deep terrestrial virosphere.</title>
        <authorList>
            <person name="Holmfeldt K."/>
            <person name="Nilsson E."/>
            <person name="Simone D."/>
            <person name="Lopez-Fernandez M."/>
            <person name="Wu X."/>
            <person name="de Brujin I."/>
            <person name="Lundin D."/>
            <person name="Andersson A."/>
            <person name="Bertilsson S."/>
            <person name="Dopson M."/>
        </authorList>
    </citation>
    <scope>NUCLEOTIDE SEQUENCE</scope>
    <source>
        <strain evidence="1">MM415B02099</strain>
    </source>
</reference>
<evidence type="ECO:0000313" key="1">
    <source>
        <dbReference type="EMBL" id="QJA86289.1"/>
    </source>
</evidence>
<gene>
    <name evidence="1" type="ORF">MM415B02099_0012</name>
</gene>
<sequence>MTKTELVQKIGEEVCEGCGPGCDCGIELEFCYRIENAVSILDEYLKSQGVSKITRRK</sequence>
<dbReference type="AlphaFoldDB" id="A0A6M3KWC2"/>
<accession>A0A6M3KWC2</accession>
<name>A0A6M3KWC2_9ZZZZ</name>
<organism evidence="1">
    <name type="scientific">viral metagenome</name>
    <dbReference type="NCBI Taxonomy" id="1070528"/>
    <lineage>
        <taxon>unclassified sequences</taxon>
        <taxon>metagenomes</taxon>
        <taxon>organismal metagenomes</taxon>
    </lineage>
</organism>